<proteinExistence type="predicted"/>
<keyword evidence="3" id="KW-1185">Reference proteome</keyword>
<dbReference type="EMBL" id="CP001087">
    <property type="protein sequence ID" value="ACN15175.1"/>
    <property type="molecule type" value="Genomic_DNA"/>
</dbReference>
<gene>
    <name evidence="2" type="ordered locus">HRM2_20760</name>
</gene>
<keyword evidence="1" id="KW-0812">Transmembrane</keyword>
<feature type="transmembrane region" description="Helical" evidence="1">
    <location>
        <begin position="47"/>
        <end position="68"/>
    </location>
</feature>
<reference evidence="2 3" key="1">
    <citation type="journal article" date="2009" name="Environ. Microbiol.">
        <title>Genome sequence of Desulfobacterium autotrophicum HRM2, a marine sulfate reducer oxidizing organic carbon completely to carbon dioxide.</title>
        <authorList>
            <person name="Strittmatter A.W."/>
            <person name="Liesegang H."/>
            <person name="Rabus R."/>
            <person name="Decker I."/>
            <person name="Amann J."/>
            <person name="Andres S."/>
            <person name="Henne A."/>
            <person name="Fricke W.F."/>
            <person name="Martinez-Arias R."/>
            <person name="Bartels D."/>
            <person name="Goesmann A."/>
            <person name="Krause L."/>
            <person name="Puehler A."/>
            <person name="Klenk H.P."/>
            <person name="Richter M."/>
            <person name="Schuler M."/>
            <person name="Gloeckner F.O."/>
            <person name="Meyerdierks A."/>
            <person name="Gottschalk G."/>
            <person name="Amann R."/>
        </authorList>
    </citation>
    <scope>NUCLEOTIDE SEQUENCE [LARGE SCALE GENOMIC DNA]</scope>
    <source>
        <strain evidence="3">ATCC 43914 / DSM 3382 / HRM2</strain>
    </source>
</reference>
<accession>C0QCU8</accession>
<sequence length="107" mass="11418">MAALLQRSSNPAVRYPRSPKCKVSNRPHSISSLWFYFIDTSQVRVRLISFAYAIVYSIGVVYGASIFASGTDISAAGGIFHADCGRSSIGIAMAGFFAPRNSLAGGH</sequence>
<dbReference type="AlphaFoldDB" id="C0QCU8"/>
<dbReference type="Proteomes" id="UP000000442">
    <property type="component" value="Chromosome"/>
</dbReference>
<evidence type="ECO:0000256" key="1">
    <source>
        <dbReference type="SAM" id="Phobius"/>
    </source>
</evidence>
<keyword evidence="1" id="KW-0472">Membrane</keyword>
<protein>
    <submittedName>
        <fullName evidence="2">Uncharacterized protein</fullName>
    </submittedName>
</protein>
<evidence type="ECO:0000313" key="3">
    <source>
        <dbReference type="Proteomes" id="UP000000442"/>
    </source>
</evidence>
<dbReference type="HOGENOM" id="CLU_2205768_0_0_7"/>
<organism evidence="2 3">
    <name type="scientific">Desulforapulum autotrophicum (strain ATCC 43914 / DSM 3382 / VKM B-1955 / HRM2)</name>
    <name type="common">Desulfobacterium autotrophicum</name>
    <dbReference type="NCBI Taxonomy" id="177437"/>
    <lineage>
        <taxon>Bacteria</taxon>
        <taxon>Pseudomonadati</taxon>
        <taxon>Thermodesulfobacteriota</taxon>
        <taxon>Desulfobacteria</taxon>
        <taxon>Desulfobacterales</taxon>
        <taxon>Desulfobacteraceae</taxon>
        <taxon>Desulforapulum</taxon>
    </lineage>
</organism>
<evidence type="ECO:0000313" key="2">
    <source>
        <dbReference type="EMBL" id="ACN15175.1"/>
    </source>
</evidence>
<dbReference type="KEGG" id="dat:HRM2_20760"/>
<keyword evidence="1" id="KW-1133">Transmembrane helix</keyword>
<name>C0QCU8_DESAH</name>